<reference evidence="10 11" key="1">
    <citation type="journal article" date="2024" name="Front. Microbiol.">
        <title>Novel thermophilic genera Geochorda gen. nov. and Carboxydochorda gen. nov. from the deep terrestrial subsurface reveal the ecophysiological diversity in the class Limnochordia.</title>
        <authorList>
            <person name="Karnachuk O.V."/>
            <person name="Lukina A.P."/>
            <person name="Avakyan M.R."/>
            <person name="Kadnikov V.V."/>
            <person name="Begmatov S."/>
            <person name="Beletsky A.V."/>
            <person name="Vlasova K.G."/>
            <person name="Novikov A.A."/>
            <person name="Shcherbakova V.A."/>
            <person name="Mardanov A.V."/>
            <person name="Ravin N.V."/>
        </authorList>
    </citation>
    <scope>NUCLEOTIDE SEQUENCE [LARGE SCALE GENOMIC DNA]</scope>
    <source>
        <strain evidence="10 11">L945</strain>
    </source>
</reference>
<organism evidence="10 11">
    <name type="scientific">Carboxydichorda subterranea</name>
    <dbReference type="NCBI Taxonomy" id="3109565"/>
    <lineage>
        <taxon>Bacteria</taxon>
        <taxon>Bacillati</taxon>
        <taxon>Bacillota</taxon>
        <taxon>Limnochordia</taxon>
        <taxon>Limnochordales</taxon>
        <taxon>Geochordaceae</taxon>
        <taxon>Carboxydichorda</taxon>
    </lineage>
</organism>
<keyword evidence="5 7" id="KW-1133">Transmembrane helix</keyword>
<keyword evidence="4 7" id="KW-0812">Transmembrane</keyword>
<evidence type="ECO:0000256" key="4">
    <source>
        <dbReference type="ARBA" id="ARBA00022692"/>
    </source>
</evidence>
<dbReference type="PANTHER" id="PTHR43227">
    <property type="entry name" value="BLL4140 PROTEIN"/>
    <property type="match status" value="1"/>
</dbReference>
<dbReference type="SUPFAM" id="SSF160964">
    <property type="entry name" value="MalF N-terminal region-like"/>
    <property type="match status" value="1"/>
</dbReference>
<evidence type="ECO:0000256" key="1">
    <source>
        <dbReference type="ARBA" id="ARBA00004651"/>
    </source>
</evidence>
<keyword evidence="3" id="KW-1003">Cell membrane</keyword>
<sequence>MKAVQGPGHKLDGPTSHGAGPAGHPAPALSTRAAADTALRTRRWGVNRSRWQRRAAPYIFVSPFFILFAIFGLYPIAFSLYLSFHNWNAVGGLGTMEWVGIENYAFLLTDPWFWKSLWNTVVLLVVSGLPQHVIAIPLAFILNSGLVRLRNLFSSSYFMPYITSTVAVSMIFATIYGTQYGALNAALSWLQQHAGLGWLFDLVGLEMPVNWLGRAPYIKPAIAMLVVWRWFGWNTVLYLAGLQTIPRELYEAAMVDGAGVYQQFRWITLPLLKPIVFFAMTLTIIGNMQLFDEPYILTNGTGGTSEAGLTVALYLYRTGFEWLYMGSAAAMSWALFLVIVGLSFANFRLIGRAGLERRGG</sequence>
<dbReference type="InterPro" id="IPR000515">
    <property type="entry name" value="MetI-like"/>
</dbReference>
<feature type="transmembrane region" description="Helical" evidence="7">
    <location>
        <begin position="158"/>
        <end position="176"/>
    </location>
</feature>
<dbReference type="Gene3D" id="1.10.3720.10">
    <property type="entry name" value="MetI-like"/>
    <property type="match status" value="1"/>
</dbReference>
<feature type="region of interest" description="Disordered" evidence="8">
    <location>
        <begin position="1"/>
        <end position="28"/>
    </location>
</feature>
<feature type="transmembrane region" description="Helical" evidence="7">
    <location>
        <begin position="225"/>
        <end position="246"/>
    </location>
</feature>
<evidence type="ECO:0000256" key="8">
    <source>
        <dbReference type="SAM" id="MobiDB-lite"/>
    </source>
</evidence>
<evidence type="ECO:0000256" key="5">
    <source>
        <dbReference type="ARBA" id="ARBA00022989"/>
    </source>
</evidence>
<dbReference type="PANTHER" id="PTHR43227:SF11">
    <property type="entry name" value="BLL4140 PROTEIN"/>
    <property type="match status" value="1"/>
</dbReference>
<proteinExistence type="inferred from homology"/>
<feature type="compositionally biased region" description="Low complexity" evidence="8">
    <location>
        <begin position="13"/>
        <end position="28"/>
    </location>
</feature>
<dbReference type="SUPFAM" id="SSF161098">
    <property type="entry name" value="MetI-like"/>
    <property type="match status" value="1"/>
</dbReference>
<evidence type="ECO:0000256" key="6">
    <source>
        <dbReference type="ARBA" id="ARBA00023136"/>
    </source>
</evidence>
<evidence type="ECO:0000313" key="11">
    <source>
        <dbReference type="Proteomes" id="UP001332192"/>
    </source>
</evidence>
<comment type="similarity">
    <text evidence="7">Belongs to the binding-protein-dependent transport system permease family.</text>
</comment>
<dbReference type="InterPro" id="IPR050809">
    <property type="entry name" value="UgpAE/MalFG_permease"/>
</dbReference>
<dbReference type="CDD" id="cd06261">
    <property type="entry name" value="TM_PBP2"/>
    <property type="match status" value="1"/>
</dbReference>
<keyword evidence="11" id="KW-1185">Reference proteome</keyword>
<evidence type="ECO:0000256" key="2">
    <source>
        <dbReference type="ARBA" id="ARBA00022448"/>
    </source>
</evidence>
<accession>A0ABZ1BZI3</accession>
<feature type="transmembrane region" description="Helical" evidence="7">
    <location>
        <begin position="121"/>
        <end position="146"/>
    </location>
</feature>
<evidence type="ECO:0000259" key="9">
    <source>
        <dbReference type="PROSITE" id="PS50928"/>
    </source>
</evidence>
<feature type="domain" description="ABC transmembrane type-1" evidence="9">
    <location>
        <begin position="117"/>
        <end position="346"/>
    </location>
</feature>
<dbReference type="EMBL" id="CP141615">
    <property type="protein sequence ID" value="WRP18104.1"/>
    <property type="molecule type" value="Genomic_DNA"/>
</dbReference>
<feature type="transmembrane region" description="Helical" evidence="7">
    <location>
        <begin position="58"/>
        <end position="84"/>
    </location>
</feature>
<name>A0ABZ1BZI3_9FIRM</name>
<dbReference type="Proteomes" id="UP001332192">
    <property type="component" value="Chromosome"/>
</dbReference>
<dbReference type="InterPro" id="IPR035906">
    <property type="entry name" value="MetI-like_sf"/>
</dbReference>
<evidence type="ECO:0000256" key="7">
    <source>
        <dbReference type="RuleBase" id="RU363032"/>
    </source>
</evidence>
<dbReference type="RefSeq" id="WP_324717375.1">
    <property type="nucleotide sequence ID" value="NZ_CP141615.1"/>
</dbReference>
<evidence type="ECO:0000256" key="3">
    <source>
        <dbReference type="ARBA" id="ARBA00022475"/>
    </source>
</evidence>
<comment type="subcellular location">
    <subcellularLocation>
        <location evidence="1 7">Cell membrane</location>
        <topology evidence="1 7">Multi-pass membrane protein</topology>
    </subcellularLocation>
</comment>
<dbReference type="PROSITE" id="PS50928">
    <property type="entry name" value="ABC_TM1"/>
    <property type="match status" value="1"/>
</dbReference>
<protein>
    <submittedName>
        <fullName evidence="10">Sugar ABC transporter permease</fullName>
    </submittedName>
</protein>
<keyword evidence="2 7" id="KW-0813">Transport</keyword>
<gene>
    <name evidence="10" type="ORF">U7230_03620</name>
</gene>
<evidence type="ECO:0000313" key="10">
    <source>
        <dbReference type="EMBL" id="WRP18104.1"/>
    </source>
</evidence>
<feature type="transmembrane region" description="Helical" evidence="7">
    <location>
        <begin position="322"/>
        <end position="347"/>
    </location>
</feature>
<keyword evidence="6 7" id="KW-0472">Membrane</keyword>
<feature type="transmembrane region" description="Helical" evidence="7">
    <location>
        <begin position="266"/>
        <end position="285"/>
    </location>
</feature>
<dbReference type="Pfam" id="PF00528">
    <property type="entry name" value="BPD_transp_1"/>
    <property type="match status" value="1"/>
</dbReference>